<sequence length="485" mass="56163">MKAIILAAGRGTRLLPMTLVKPKPLLEIHGKTILENAIDILREGGVDDITVVTGYKHELFDPLQKKLGFKKVVSTDFASKNSSASLKLVKDEITNGTIIMNGDLYIKKSFFEYIKPNECQFLSQEINNVMVWEYVVDEEKKLIKIIKDATSGRYGETGIAYFAGKYVDTIKEELDNCTDDEYWEYAVFRALSRIDFYISEAEDIVTEVDSFKDAIMTNTLTFEDIAKQCSDNGEAIRLKGLTNYNYKITFNGDKKVIRIPGLGTEKFIDRPAEKHIMSLVSEDIAPKSMFFDYDIKITNYLDGYKDLEFDEIDEKFLSLFMKRLEQLHQIKLKDNPGFVPLLIYNKIKKYEELVPISLVTEKEREFIHNSAKELDKDEKVLCHLDLLFGNILYNGEDVKIIDFEYSGFTSNYLDIASFVCESDIDDERRLKLLKSYNGLEDSRVRKAQIIHNYIWSLWGIMNKSYEYMRYHISGLHKNLSYFNLN</sequence>
<dbReference type="CDD" id="cd05151">
    <property type="entry name" value="ChoK-like"/>
    <property type="match status" value="1"/>
</dbReference>
<proteinExistence type="predicted"/>
<dbReference type="GO" id="GO:0016779">
    <property type="term" value="F:nucleotidyltransferase activity"/>
    <property type="evidence" value="ECO:0007669"/>
    <property type="project" value="UniProtKB-KW"/>
</dbReference>
<dbReference type="Gene3D" id="3.90.550.10">
    <property type="entry name" value="Spore Coat Polysaccharide Biosynthesis Protein SpsA, Chain A"/>
    <property type="match status" value="1"/>
</dbReference>
<dbReference type="SUPFAM" id="SSF53448">
    <property type="entry name" value="Nucleotide-diphospho-sugar transferases"/>
    <property type="match status" value="1"/>
</dbReference>
<organism evidence="4 5">
    <name type="scientific">Brachyspira suanatina</name>
    <dbReference type="NCBI Taxonomy" id="381802"/>
    <lineage>
        <taxon>Bacteria</taxon>
        <taxon>Pseudomonadati</taxon>
        <taxon>Spirochaetota</taxon>
        <taxon>Spirochaetia</taxon>
        <taxon>Brachyspirales</taxon>
        <taxon>Brachyspiraceae</taxon>
        <taxon>Brachyspira</taxon>
    </lineage>
</organism>
<dbReference type="AlphaFoldDB" id="A0A0G4K657"/>
<dbReference type="Pfam" id="PF01633">
    <property type="entry name" value="Choline_kinase"/>
    <property type="match status" value="1"/>
</dbReference>
<dbReference type="PANTHER" id="PTHR43584:SF5">
    <property type="entry name" value="PROTEIN LICC"/>
    <property type="match status" value="1"/>
</dbReference>
<evidence type="ECO:0000313" key="5">
    <source>
        <dbReference type="Proteomes" id="UP000043763"/>
    </source>
</evidence>
<dbReference type="InterPro" id="IPR011009">
    <property type="entry name" value="Kinase-like_dom_sf"/>
</dbReference>
<dbReference type="InterPro" id="IPR029044">
    <property type="entry name" value="Nucleotide-diphossugar_trans"/>
</dbReference>
<dbReference type="Pfam" id="PF00483">
    <property type="entry name" value="NTP_transferase"/>
    <property type="match status" value="1"/>
</dbReference>
<accession>A0A0G4K657</accession>
<evidence type="ECO:0000256" key="1">
    <source>
        <dbReference type="ARBA" id="ARBA00022679"/>
    </source>
</evidence>
<dbReference type="PANTHER" id="PTHR43584">
    <property type="entry name" value="NUCLEOTIDYL TRANSFERASE"/>
    <property type="match status" value="1"/>
</dbReference>
<evidence type="ECO:0000256" key="2">
    <source>
        <dbReference type="ARBA" id="ARBA00022695"/>
    </source>
</evidence>
<reference evidence="5" key="1">
    <citation type="submission" date="2015-04" db="EMBL/GenBank/DDBJ databases">
        <authorList>
            <person name="Mushtaq Mamoona"/>
        </authorList>
    </citation>
    <scope>NUCLEOTIDE SEQUENCE [LARGE SCALE GENOMIC DNA]</scope>
    <source>
        <strain evidence="5">AN4859/03</strain>
    </source>
</reference>
<dbReference type="GO" id="GO:0016301">
    <property type="term" value="F:kinase activity"/>
    <property type="evidence" value="ECO:0007669"/>
    <property type="project" value="UniProtKB-KW"/>
</dbReference>
<dbReference type="Proteomes" id="UP000043763">
    <property type="component" value="Unassembled WGS sequence"/>
</dbReference>
<keyword evidence="4" id="KW-0418">Kinase</keyword>
<evidence type="ECO:0000313" key="4">
    <source>
        <dbReference type="EMBL" id="CRF32877.1"/>
    </source>
</evidence>
<dbReference type="InterPro" id="IPR050065">
    <property type="entry name" value="GlmU-like"/>
</dbReference>
<dbReference type="OrthoDB" id="9803871at2"/>
<evidence type="ECO:0000259" key="3">
    <source>
        <dbReference type="Pfam" id="PF00483"/>
    </source>
</evidence>
<protein>
    <submittedName>
        <fullName evidence="4">Choline kinase</fullName>
    </submittedName>
</protein>
<dbReference type="Gene3D" id="3.30.200.20">
    <property type="entry name" value="Phosphorylase Kinase, domain 1"/>
    <property type="match status" value="1"/>
</dbReference>
<keyword evidence="5" id="KW-1185">Reference proteome</keyword>
<dbReference type="InterPro" id="IPR005835">
    <property type="entry name" value="NTP_transferase_dom"/>
</dbReference>
<dbReference type="SUPFAM" id="SSF56112">
    <property type="entry name" value="Protein kinase-like (PK-like)"/>
    <property type="match status" value="1"/>
</dbReference>
<keyword evidence="2" id="KW-0548">Nucleotidyltransferase</keyword>
<keyword evidence="1" id="KW-0808">Transferase</keyword>
<dbReference type="EMBL" id="CVLB01000001">
    <property type="protein sequence ID" value="CRF32877.1"/>
    <property type="molecule type" value="Genomic_DNA"/>
</dbReference>
<dbReference type="RefSeq" id="WP_048594250.1">
    <property type="nucleotide sequence ID" value="NZ_CVLB01000001.1"/>
</dbReference>
<dbReference type="Gene3D" id="3.90.1200.10">
    <property type="match status" value="1"/>
</dbReference>
<name>A0A0G4K657_9SPIR</name>
<feature type="domain" description="Nucleotidyl transferase" evidence="3">
    <location>
        <begin position="2"/>
        <end position="115"/>
    </location>
</feature>
<gene>
    <name evidence="4" type="ORF">BRSU_1083</name>
</gene>